<dbReference type="PANTHER" id="PTHR42928">
    <property type="entry name" value="TRICARBOXYLATE-BINDING PROTEIN"/>
    <property type="match status" value="1"/>
</dbReference>
<dbReference type="PANTHER" id="PTHR42928:SF5">
    <property type="entry name" value="BLR1237 PROTEIN"/>
    <property type="match status" value="1"/>
</dbReference>
<keyword evidence="2" id="KW-0732">Signal</keyword>
<sequence length="94" mass="9563">MARTGLMACALLAAGAAQGQAQGAKAYPEKMIKVVVPYPAGGATDTLGRMVASRLEGWKQTTIVENRPGASGNIGSELVAKSVPDGHTILIGIT</sequence>
<dbReference type="RefSeq" id="WP_306792945.1">
    <property type="nucleotide sequence ID" value="NZ_JAESWB010000177.1"/>
</dbReference>
<reference evidence="3 4" key="1">
    <citation type="submission" date="2021-01" db="EMBL/GenBank/DDBJ databases">
        <title>Genome public.</title>
        <authorList>
            <person name="Liu C."/>
            <person name="Sun Q."/>
        </authorList>
    </citation>
    <scope>NUCLEOTIDE SEQUENCE [LARGE SCALE GENOMIC DNA]</scope>
    <source>
        <strain evidence="3 4">YIM B02564</strain>
    </source>
</reference>
<keyword evidence="4" id="KW-1185">Reference proteome</keyword>
<evidence type="ECO:0000256" key="1">
    <source>
        <dbReference type="ARBA" id="ARBA00006987"/>
    </source>
</evidence>
<protein>
    <submittedName>
        <fullName evidence="3">Tripartite tricarboxylate transporter substrate binding protein</fullName>
    </submittedName>
</protein>
<dbReference type="Pfam" id="PF03401">
    <property type="entry name" value="TctC"/>
    <property type="match status" value="1"/>
</dbReference>
<proteinExistence type="inferred from homology"/>
<feature type="non-terminal residue" evidence="3">
    <location>
        <position position="94"/>
    </location>
</feature>
<dbReference type="Gene3D" id="3.40.190.150">
    <property type="entry name" value="Bordetella uptake gene, domain 1"/>
    <property type="match status" value="1"/>
</dbReference>
<comment type="caution">
    <text evidence="3">The sequence shown here is derived from an EMBL/GenBank/DDBJ whole genome shotgun (WGS) entry which is preliminary data.</text>
</comment>
<gene>
    <name evidence="3" type="ORF">JK635_13055</name>
</gene>
<feature type="signal peptide" evidence="2">
    <location>
        <begin position="1"/>
        <end position="21"/>
    </location>
</feature>
<dbReference type="EMBL" id="JAESWB010000177">
    <property type="protein sequence ID" value="MBL4953136.1"/>
    <property type="molecule type" value="Genomic_DNA"/>
</dbReference>
<organism evidence="3 4">
    <name type="scientific">Neobacillus paridis</name>
    <dbReference type="NCBI Taxonomy" id="2803862"/>
    <lineage>
        <taxon>Bacteria</taxon>
        <taxon>Bacillati</taxon>
        <taxon>Bacillota</taxon>
        <taxon>Bacilli</taxon>
        <taxon>Bacillales</taxon>
        <taxon>Bacillaceae</taxon>
        <taxon>Neobacillus</taxon>
    </lineage>
</organism>
<feature type="chain" id="PRO_5047250457" evidence="2">
    <location>
        <begin position="22"/>
        <end position="94"/>
    </location>
</feature>
<evidence type="ECO:0000256" key="2">
    <source>
        <dbReference type="SAM" id="SignalP"/>
    </source>
</evidence>
<accession>A0ABS1TP95</accession>
<name>A0ABS1TP95_9BACI</name>
<comment type="similarity">
    <text evidence="1">Belongs to the UPF0065 (bug) family.</text>
</comment>
<evidence type="ECO:0000313" key="3">
    <source>
        <dbReference type="EMBL" id="MBL4953136.1"/>
    </source>
</evidence>
<dbReference type="Proteomes" id="UP000623967">
    <property type="component" value="Unassembled WGS sequence"/>
</dbReference>
<dbReference type="InterPro" id="IPR005064">
    <property type="entry name" value="BUG"/>
</dbReference>
<dbReference type="InterPro" id="IPR042100">
    <property type="entry name" value="Bug_dom1"/>
</dbReference>
<evidence type="ECO:0000313" key="4">
    <source>
        <dbReference type="Proteomes" id="UP000623967"/>
    </source>
</evidence>